<dbReference type="AlphaFoldDB" id="A0A927GKT8"/>
<keyword evidence="1" id="KW-0732">Signal</keyword>
<evidence type="ECO:0000256" key="1">
    <source>
        <dbReference type="SAM" id="SignalP"/>
    </source>
</evidence>
<dbReference type="RefSeq" id="WP_191006751.1">
    <property type="nucleotide sequence ID" value="NZ_JACXAD010000025.1"/>
</dbReference>
<evidence type="ECO:0000313" key="4">
    <source>
        <dbReference type="Proteomes" id="UP000612233"/>
    </source>
</evidence>
<accession>A0A927GKT8</accession>
<reference evidence="3" key="1">
    <citation type="submission" date="2020-09" db="EMBL/GenBank/DDBJ databases">
        <authorList>
            <person name="Kim M.K."/>
        </authorList>
    </citation>
    <scope>NUCLEOTIDE SEQUENCE</scope>
    <source>
        <strain evidence="3">BT664</strain>
    </source>
</reference>
<organism evidence="3 4">
    <name type="scientific">Hymenobacter montanus</name>
    <dbReference type="NCBI Taxonomy" id="2771359"/>
    <lineage>
        <taxon>Bacteria</taxon>
        <taxon>Pseudomonadati</taxon>
        <taxon>Bacteroidota</taxon>
        <taxon>Cytophagia</taxon>
        <taxon>Cytophagales</taxon>
        <taxon>Hymenobacteraceae</taxon>
        <taxon>Hymenobacter</taxon>
    </lineage>
</organism>
<proteinExistence type="predicted"/>
<protein>
    <recommendedName>
        <fullName evidence="2">G8 domain-containing protein</fullName>
    </recommendedName>
</protein>
<sequence>MFPNLFFGSPPCLPVPYRPAQRRGWQPLVAAAFGLLTLTPSAQAQHLKLAPPPTTERTVVATTAAPPPVAAPATPIVIGAHRGLASISSTATGGNWSNPTTWVGGVVPTSSDDVTIAAGATVRLDVTGRCGSLTVASTGSLLTSATTSYSLQVAGSVLNNGTLDLSASASIGSGLRFTGAGNASFAGTGTTDLHALSLAKSVRADIVEMNLPSISVKGSSTSGAGFLFTRTTGATPADDMTGTLRISGTASITNQVFGNGAAYAIPATGGLWLNNARFTVVGQNGSASVNGLLRISAGTYNVGTAAGNSLSFGSGATFTMEGGTLNGAGRITSFVSATAAAAIAFSMSGGTINASTVGHASDTPSFGFTGTVTISGGTINLVQRSTATTPLDYYMGGQFSFTGGTLRAGTGATSTNFDFYIRGSVPNLTIDNTSSSKTLLLAAPTECYGAVLVPTGATLNLNGFLLRMRGSGLTNNGTLIGTQVGATSTSTSTLYFAGANLQMLAGSGTFTTVRTLTIENPVGATLTAPLVVTRLNLFAGNLNGANNLTIGDGTATSFTIQTGLINNPGSSGSITSRPNFNLGAGALQLIYAPETTARTTGFEIPTTRTVDAILMLNPAGVTLAGGDLTVNARGVSAGSLILTDGILTTSAPNKLILGTAAAVIPPGSANSYVKGPLGITVNSTTPVSRTFPVGDAGGWRPVVVTGITTTSPQVFTATVINGPTGGTRASPVLTNLNPRRHVRVENTASLPATARVQLSYGTDDVLGNAATAVVAQAATATGAYVSLGRAAATPLTTALASSLDLTPGHDFFVLSSTSLPLPVTLSVFTAERQGRGARLRWRTASEQHSAFFAVERSLDGRRFAPLGRVAAQGQSTQPRAYEFTDPELPAEGAAVVYYRLQQVDLNGTASYSPVRAVAGETGQLALFPNPAPSGALSVRLTGVAPQVLVTVLDQAGRVRCRAYTNAHGQALLEPTTGSLSTGLYVVRAGAQATKLVVE</sequence>
<dbReference type="PROSITE" id="PS51484">
    <property type="entry name" value="G8"/>
    <property type="match status" value="1"/>
</dbReference>
<feature type="signal peptide" evidence="1">
    <location>
        <begin position="1"/>
        <end position="44"/>
    </location>
</feature>
<evidence type="ECO:0000313" key="3">
    <source>
        <dbReference type="EMBL" id="MBD2769943.1"/>
    </source>
</evidence>
<feature type="domain" description="G8" evidence="2">
    <location>
        <begin position="100"/>
        <end position="235"/>
    </location>
</feature>
<gene>
    <name evidence="3" type="ORF">IC235_18800</name>
</gene>
<dbReference type="InterPro" id="IPR019316">
    <property type="entry name" value="G8_domain"/>
</dbReference>
<evidence type="ECO:0000259" key="2">
    <source>
        <dbReference type="PROSITE" id="PS51484"/>
    </source>
</evidence>
<dbReference type="EMBL" id="JACXAD010000025">
    <property type="protein sequence ID" value="MBD2769943.1"/>
    <property type="molecule type" value="Genomic_DNA"/>
</dbReference>
<name>A0A927GKT8_9BACT</name>
<dbReference type="Proteomes" id="UP000612233">
    <property type="component" value="Unassembled WGS sequence"/>
</dbReference>
<feature type="chain" id="PRO_5037480913" description="G8 domain-containing protein" evidence="1">
    <location>
        <begin position="45"/>
        <end position="998"/>
    </location>
</feature>
<keyword evidence="4" id="KW-1185">Reference proteome</keyword>
<dbReference type="Pfam" id="PF10162">
    <property type="entry name" value="G8"/>
    <property type="match status" value="1"/>
</dbReference>
<comment type="caution">
    <text evidence="3">The sequence shown here is derived from an EMBL/GenBank/DDBJ whole genome shotgun (WGS) entry which is preliminary data.</text>
</comment>